<dbReference type="EMBL" id="JPGN01000021">
    <property type="protein sequence ID" value="KFI20409.1"/>
    <property type="molecule type" value="Genomic_DNA"/>
</dbReference>
<proteinExistence type="predicted"/>
<accession>A0A0E2Z4J6</accession>
<name>A0A0E2Z4J6_9GAMM</name>
<gene>
    <name evidence="1" type="ORF">IB75_03340</name>
</gene>
<dbReference type="OrthoDB" id="4556966at2"/>
<dbReference type="Proteomes" id="UP000028839">
    <property type="component" value="Unassembled WGS sequence"/>
</dbReference>
<dbReference type="AlphaFoldDB" id="A0A0E2Z4J6"/>
<dbReference type="Pfam" id="PF20213">
    <property type="entry name" value="DUF6573"/>
    <property type="match status" value="1"/>
</dbReference>
<evidence type="ECO:0000313" key="2">
    <source>
        <dbReference type="Proteomes" id="UP000028839"/>
    </source>
</evidence>
<dbReference type="InterPro" id="IPR046480">
    <property type="entry name" value="DUF6573"/>
</dbReference>
<protein>
    <submittedName>
        <fullName evidence="1">Uncharacterized protein</fullName>
    </submittedName>
</protein>
<organism evidence="1 2">
    <name type="scientific">Nitrosococcus oceani C-27</name>
    <dbReference type="NCBI Taxonomy" id="314279"/>
    <lineage>
        <taxon>Bacteria</taxon>
        <taxon>Pseudomonadati</taxon>
        <taxon>Pseudomonadota</taxon>
        <taxon>Gammaproteobacteria</taxon>
        <taxon>Chromatiales</taxon>
        <taxon>Chromatiaceae</taxon>
        <taxon>Nitrosococcus</taxon>
    </lineage>
</organism>
<dbReference type="HOGENOM" id="CLU_144048_1_0_6"/>
<comment type="caution">
    <text evidence="1">The sequence shown here is derived from an EMBL/GenBank/DDBJ whole genome shotgun (WGS) entry which is preliminary data.</text>
</comment>
<reference evidence="1 2" key="1">
    <citation type="submission" date="2014-07" db="EMBL/GenBank/DDBJ databases">
        <title>Comparative analysis of Nitrosococcus oceani genome inventories of strains from Pacific and Atlantic gyres.</title>
        <authorList>
            <person name="Lim C.K."/>
            <person name="Wang L."/>
            <person name="Sayavedra-Soto L.A."/>
            <person name="Klotz M.G."/>
        </authorList>
    </citation>
    <scope>NUCLEOTIDE SEQUENCE [LARGE SCALE GENOMIC DNA]</scope>
    <source>
        <strain evidence="1 2">C-27</strain>
    </source>
</reference>
<sequence length="141" mass="15685">MKNSEKASLEEIFGPVISSYSRAKAIEDGVLIDVTSMALEAGFKWPAALTHAAWCDCVAWTERDSRCQVHQDETGRLWDVLFMAFHAIRTTTDSGDRLRFSLYRVPKDGHSVEAEEVTLKLMVGPGDVGEPVITIMLPNED</sequence>
<evidence type="ECO:0000313" key="1">
    <source>
        <dbReference type="EMBL" id="KFI20409.1"/>
    </source>
</evidence>